<dbReference type="Pfam" id="PF13358">
    <property type="entry name" value="DDE_3"/>
    <property type="match status" value="1"/>
</dbReference>
<dbReference type="InterPro" id="IPR036397">
    <property type="entry name" value="RNaseH_sf"/>
</dbReference>
<evidence type="ECO:0000313" key="2">
    <source>
        <dbReference type="EMBL" id="KAE8965317.1"/>
    </source>
</evidence>
<name>A0A6A3H839_9STRA</name>
<dbReference type="GO" id="GO:0003676">
    <property type="term" value="F:nucleic acid binding"/>
    <property type="evidence" value="ECO:0007669"/>
    <property type="project" value="InterPro"/>
</dbReference>
<gene>
    <name evidence="2" type="ORF">PR001_g28770</name>
</gene>
<dbReference type="InterPro" id="IPR038717">
    <property type="entry name" value="Tc1-like_DDE_dom"/>
</dbReference>
<proteinExistence type="predicted"/>
<dbReference type="Proteomes" id="UP000429607">
    <property type="component" value="Unassembled WGS sequence"/>
</dbReference>
<dbReference type="Gene3D" id="3.30.420.10">
    <property type="entry name" value="Ribonuclease H-like superfamily/Ribonuclease H"/>
    <property type="match status" value="1"/>
</dbReference>
<accession>A0A6A3H839</accession>
<evidence type="ECO:0000313" key="3">
    <source>
        <dbReference type="Proteomes" id="UP000429607"/>
    </source>
</evidence>
<dbReference type="AlphaFoldDB" id="A0A6A3H839"/>
<reference evidence="2 3" key="1">
    <citation type="submission" date="2018-09" db="EMBL/GenBank/DDBJ databases">
        <title>Genomic investigation of the strawberry pathogen Phytophthora fragariae indicates pathogenicity is determined by transcriptional variation in three key races.</title>
        <authorList>
            <person name="Adams T.M."/>
            <person name="Armitage A.D."/>
            <person name="Sobczyk M.K."/>
            <person name="Bates H.J."/>
            <person name="Dunwell J.M."/>
            <person name="Nellist C.F."/>
            <person name="Harrison R.J."/>
        </authorList>
    </citation>
    <scope>NUCLEOTIDE SEQUENCE [LARGE SCALE GENOMIC DNA]</scope>
    <source>
        <strain evidence="2 3">SCRP249</strain>
    </source>
</reference>
<evidence type="ECO:0000259" key="1">
    <source>
        <dbReference type="Pfam" id="PF13358"/>
    </source>
</evidence>
<organism evidence="2 3">
    <name type="scientific">Phytophthora rubi</name>
    <dbReference type="NCBI Taxonomy" id="129364"/>
    <lineage>
        <taxon>Eukaryota</taxon>
        <taxon>Sar</taxon>
        <taxon>Stramenopiles</taxon>
        <taxon>Oomycota</taxon>
        <taxon>Peronosporomycetes</taxon>
        <taxon>Peronosporales</taxon>
        <taxon>Peronosporaceae</taxon>
        <taxon>Phytophthora</taxon>
    </lineage>
</organism>
<comment type="caution">
    <text evidence="2">The sequence shown here is derived from an EMBL/GenBank/DDBJ whole genome shotgun (WGS) entry which is preliminary data.</text>
</comment>
<dbReference type="EMBL" id="QXFV01005342">
    <property type="protein sequence ID" value="KAE8965317.1"/>
    <property type="molecule type" value="Genomic_DNA"/>
</dbReference>
<feature type="domain" description="Tc1-like transposase DDE" evidence="1">
    <location>
        <begin position="80"/>
        <end position="138"/>
    </location>
</feature>
<protein>
    <recommendedName>
        <fullName evidence="1">Tc1-like transposase DDE domain-containing protein</fullName>
    </recommendedName>
</protein>
<sequence length="211" mass="23918">MVTPEIKEALEGYLNECWSFTPKTMQYLVAYDFNVSISTSTISHHINDMMPSKGANLQIQCVVSSAFGVDVVKSSDVYQTDSAGKKIVVVFDNAPAHNQTEVLVAPRDDLVLLRLGPYSPMCNPIENCFSVLKAHVKQYLALMREEMVQPREQLDNNGKRMSMTESRMKLLERAAHVCMPNIMQQLVLKMELHARDFVHAAIRMEDMQYGM</sequence>